<proteinExistence type="predicted"/>
<reference evidence="1" key="1">
    <citation type="submission" date="2023-05" db="EMBL/GenBank/DDBJ databases">
        <title>Anaerotaeda fermentans gen. nov., sp. nov., a novel anaerobic planctomycete of the new family within the order Sedimentisphaerales isolated from Taman Peninsula, Russia.</title>
        <authorList>
            <person name="Khomyakova M.A."/>
            <person name="Merkel A.Y."/>
            <person name="Slobodkin A.I."/>
        </authorList>
    </citation>
    <scope>NUCLEOTIDE SEQUENCE</scope>
    <source>
        <strain evidence="1">M17dextr</strain>
    </source>
</reference>
<accession>A0AAW6TVH7</accession>
<dbReference type="InterPro" id="IPR027839">
    <property type="entry name" value="DUF4432"/>
</dbReference>
<dbReference type="Proteomes" id="UP001431776">
    <property type="component" value="Unassembled WGS sequence"/>
</dbReference>
<dbReference type="AlphaFoldDB" id="A0AAW6TVH7"/>
<evidence type="ECO:0000313" key="1">
    <source>
        <dbReference type="EMBL" id="MDI6449647.1"/>
    </source>
</evidence>
<evidence type="ECO:0000313" key="2">
    <source>
        <dbReference type="Proteomes" id="UP001431776"/>
    </source>
</evidence>
<gene>
    <name evidence="1" type="ORF">QJ522_11380</name>
</gene>
<organism evidence="1 2">
    <name type="scientific">Anaerobaca lacustris</name>
    <dbReference type="NCBI Taxonomy" id="3044600"/>
    <lineage>
        <taxon>Bacteria</taxon>
        <taxon>Pseudomonadati</taxon>
        <taxon>Planctomycetota</taxon>
        <taxon>Phycisphaerae</taxon>
        <taxon>Sedimentisphaerales</taxon>
        <taxon>Anaerobacaceae</taxon>
        <taxon>Anaerobaca</taxon>
    </lineage>
</organism>
<protein>
    <submittedName>
        <fullName evidence="1">Aldose 1-epimerase family protein</fullName>
    </submittedName>
</protein>
<dbReference type="GO" id="GO:0030246">
    <property type="term" value="F:carbohydrate binding"/>
    <property type="evidence" value="ECO:0007669"/>
    <property type="project" value="InterPro"/>
</dbReference>
<keyword evidence="2" id="KW-1185">Reference proteome</keyword>
<dbReference type="InterPro" id="IPR014718">
    <property type="entry name" value="GH-type_carb-bd"/>
</dbReference>
<dbReference type="EMBL" id="JASCXX010000012">
    <property type="protein sequence ID" value="MDI6449647.1"/>
    <property type="molecule type" value="Genomic_DNA"/>
</dbReference>
<dbReference type="CDD" id="cd09023">
    <property type="entry name" value="Aldose_epim_Ec_c4013"/>
    <property type="match status" value="1"/>
</dbReference>
<sequence>MAQKKTSFDWQDRVGNPAQVGGIETSVLDNGLGKGTRIAWINTGSGLRYKVVIDRALDIVDTFHNQHSLAWLSHAGATAPRPDANEGIEWLWPFGGGLLTTCGLSHVGGPENDESGRRGLHGRISNTPAEVESVVQPDLRTGKLDMSITAVVKEYRVFGPTLQLRRTISSTLGQPAIRIHDVVTNMGNTPTPHMLLYHCNYGWPLVDEGTQILWKGAWRSRGMDMDNAIFNDKNDFHTCRKPLEAHRGGGEACGFIDVAADKSGHCTIGLYNQKLGLAVATRYKKTQFPCMANWQHWGPGEYVTGLEPGTNFPIGQSAARKQKKLIHLAPGKSRTYDLEIRVLTKDADIDAFLKTAGQ</sequence>
<dbReference type="Pfam" id="PF14486">
    <property type="entry name" value="DUF4432"/>
    <property type="match status" value="1"/>
</dbReference>
<dbReference type="Gene3D" id="2.70.98.10">
    <property type="match status" value="1"/>
</dbReference>
<name>A0AAW6TVH7_9BACT</name>
<dbReference type="RefSeq" id="WP_349245055.1">
    <property type="nucleotide sequence ID" value="NZ_JASCXX010000012.1"/>
</dbReference>
<comment type="caution">
    <text evidence="1">The sequence shown here is derived from an EMBL/GenBank/DDBJ whole genome shotgun (WGS) entry which is preliminary data.</text>
</comment>